<proteinExistence type="predicted"/>
<evidence type="ECO:0000313" key="4">
    <source>
        <dbReference type="Proteomes" id="UP000656804"/>
    </source>
</evidence>
<dbReference type="PANTHER" id="PTHR45622">
    <property type="entry name" value="UBIQUITIN-PROTEIN LIGASE E3A-RELATED"/>
    <property type="match status" value="1"/>
</dbReference>
<evidence type="ECO:0000256" key="1">
    <source>
        <dbReference type="ARBA" id="ARBA00022737"/>
    </source>
</evidence>
<keyword evidence="4" id="KW-1185">Reference proteome</keyword>
<feature type="chain" id="PRO_5036725228" description="Alpha-tubulin suppressor-like RCC1 family protein" evidence="2">
    <location>
        <begin position="27"/>
        <end position="1302"/>
    </location>
</feature>
<feature type="signal peptide" evidence="2">
    <location>
        <begin position="1"/>
        <end position="26"/>
    </location>
</feature>
<reference evidence="3" key="1">
    <citation type="submission" date="2020-11" db="EMBL/GenBank/DDBJ databases">
        <title>Nocardioides sp. CBS4Y-1, whole genome shotgun sequence.</title>
        <authorList>
            <person name="Tuo L."/>
        </authorList>
    </citation>
    <scope>NUCLEOTIDE SEQUENCE</scope>
    <source>
        <strain evidence="3">CBS4Y-1</strain>
    </source>
</reference>
<accession>A0A930Y6R2</accession>
<dbReference type="Proteomes" id="UP000656804">
    <property type="component" value="Unassembled WGS sequence"/>
</dbReference>
<dbReference type="InterPro" id="IPR009091">
    <property type="entry name" value="RCC1/BLIP-II"/>
</dbReference>
<organism evidence="3 4">
    <name type="scientific">Nocardioides acrostichi</name>
    <dbReference type="NCBI Taxonomy" id="2784339"/>
    <lineage>
        <taxon>Bacteria</taxon>
        <taxon>Bacillati</taxon>
        <taxon>Actinomycetota</taxon>
        <taxon>Actinomycetes</taxon>
        <taxon>Propionibacteriales</taxon>
        <taxon>Nocardioidaceae</taxon>
        <taxon>Nocardioides</taxon>
    </lineage>
</organism>
<dbReference type="InterPro" id="IPR051709">
    <property type="entry name" value="Ub-ligase/GTPase-reg"/>
</dbReference>
<sequence>MVWRRLVVCVLALVLGALLSANPAHGTVIRPGTTGSSAPVAAEPAVAHSSAAAPRRRATPGKHATSLGATGAGFCATTEDNRVWCWGSNIGGALGDGTGHVAYYDAQARTVPIQSQAVGQTTSGACAVSGAGAVQCWGGAEIIEDGDASLWSDPPWGSTTPQSRGFGTAVKTEGRCALLRSGGVQCYGNDIFGELGVGSGGWPGTDYAYPVPASLMATSARNVVDIGDAVDLSAYGAVCALRESGRVLCWGSNYNNGLGRGDDVALSGTPIPVPGLTGAVALHDSCATRADGTAWCWSSLGGGAFGDGGPGARVVPAFKNATDVAVNRSAACAVLKSGSLVCLGSGIARPGIVPGIDDAAEVDVSGETWCVRRLSGGISCWGKNRDGELGRGFTSAYDVRFAEHAPVKGFVDTDAIGVAGLVVRGTAPGVAADPASPVAGIGVQAEGVTTKGDDVVRETSTDDDGGWSLTLQPGTYTVSFPAGVCVTAIDSDCVSSQQVIVTDADQTIVDALVVGGVLETTIAFDPKLVELETDPETGETIPQKVATTMTIKNTGTLPVRGAFWSDELGLGWAPGFTPDVPELPLRGKATTVTGPIEELAPGKKVVVPYELEAHANGTFEVTGWARGEDDFGTVRGHQEKILHVAAPELVTSYEMGRSTASGAAPSLLKGGTPYTIKVTYENRSYDKRLYVEPAKVTCIGNASGCSLQYDGLALGPPPTDSPLIPQAVTIEPRGTLEMELVVYTTNIAATVLTGATATGGGTRSEVELGEPDVYEISDDDELMGELDPENSVVLGETHYRHGVDVRDLLDPPEWSTSLFAWSITRGVFEALYNLTVGMVSGLFQLAGQLPEIIVGGSVRVAKGLVACVQATAEMWDALRHDPDRMELFMAQLWAKMKDAGYRTEASYEAFVAGVQARYKAMWDAWYVGDWPGAVRAMTAEGVEHTVDVATALIPGMMARSKLVRTAVEGAQAKAIAKGTRILSATREAGYKAADAIIALKKVTPGFEFTNLHLRRLYGLTAQEANFLRTFAKDNQLIITIRSRAKESVKWLEERGAVLKPESIKIKTVNETDARWLGFRKDDVGRVVIRKHLPVRDALERRLRSAGLGPGDGEWVTTMKRWEQRREELTKTKAGYYKQLKKADKDGYIEMHWNFKDNAVDPKYATEKAHKYEFRMNADKHGNLVPEFKVKGKWRSITGDVDFLAITKADGSPLSDLARVEIYKALAKSPVGLLHPETATWILEGLFNFETKVNEFVRGGTVAQFGPDKIARAVTFNPISTFIDKLDYQLVWNGGFLSLGTTL</sequence>
<keyword evidence="2" id="KW-0732">Signal</keyword>
<dbReference type="Gene3D" id="2.130.10.30">
    <property type="entry name" value="Regulator of chromosome condensation 1/beta-lactamase-inhibitor protein II"/>
    <property type="match status" value="3"/>
</dbReference>
<dbReference type="SUPFAM" id="SSF50985">
    <property type="entry name" value="RCC1/BLIP-II"/>
    <property type="match status" value="2"/>
</dbReference>
<evidence type="ECO:0000256" key="2">
    <source>
        <dbReference type="SAM" id="SignalP"/>
    </source>
</evidence>
<dbReference type="EMBL" id="JADIVZ010000002">
    <property type="protein sequence ID" value="MBF4161257.1"/>
    <property type="molecule type" value="Genomic_DNA"/>
</dbReference>
<protein>
    <recommendedName>
        <fullName evidence="5">Alpha-tubulin suppressor-like RCC1 family protein</fullName>
    </recommendedName>
</protein>
<dbReference type="PANTHER" id="PTHR45622:SF70">
    <property type="entry name" value="SECRETION-REGULATING GUANINE NUCLEOTIDE EXCHANGE FACTOR"/>
    <property type="match status" value="1"/>
</dbReference>
<evidence type="ECO:0000313" key="3">
    <source>
        <dbReference type="EMBL" id="MBF4161257.1"/>
    </source>
</evidence>
<gene>
    <name evidence="3" type="ORF">ISG29_06100</name>
</gene>
<evidence type="ECO:0008006" key="5">
    <source>
        <dbReference type="Google" id="ProtNLM"/>
    </source>
</evidence>
<keyword evidence="1" id="KW-0677">Repeat</keyword>
<dbReference type="RefSeq" id="WP_194502499.1">
    <property type="nucleotide sequence ID" value="NZ_JADIVZ010000002.1"/>
</dbReference>
<comment type="caution">
    <text evidence="3">The sequence shown here is derived from an EMBL/GenBank/DDBJ whole genome shotgun (WGS) entry which is preliminary data.</text>
</comment>
<dbReference type="GO" id="GO:0005737">
    <property type="term" value="C:cytoplasm"/>
    <property type="evidence" value="ECO:0007669"/>
    <property type="project" value="TreeGrafter"/>
</dbReference>
<name>A0A930Y6R2_9ACTN</name>